<dbReference type="EMBL" id="CP013099">
    <property type="protein sequence ID" value="ALP52122.1"/>
    <property type="molecule type" value="Genomic_DNA"/>
</dbReference>
<evidence type="ECO:0000313" key="8">
    <source>
        <dbReference type="Proteomes" id="UP000055136"/>
    </source>
</evidence>
<comment type="subcellular location">
    <subcellularLocation>
        <location evidence="6">Cytoplasm</location>
    </subcellularLocation>
</comment>
<feature type="binding site" evidence="6">
    <location>
        <position position="166"/>
    </location>
    <ligand>
        <name>S-adenosyl-L-methionine</name>
        <dbReference type="ChEBI" id="CHEBI:59789"/>
    </ligand>
</feature>
<keyword evidence="7" id="KW-0687">Ribonucleoprotein</keyword>
<dbReference type="NCBIfam" id="TIGR00406">
    <property type="entry name" value="prmA"/>
    <property type="match status" value="1"/>
</dbReference>
<feature type="binding site" evidence="6">
    <location>
        <position position="145"/>
    </location>
    <ligand>
        <name>S-adenosyl-L-methionine</name>
        <dbReference type="ChEBI" id="CHEBI:59789"/>
    </ligand>
</feature>
<keyword evidence="2 6" id="KW-0963">Cytoplasm</keyword>
<reference evidence="7" key="1">
    <citation type="submission" date="2015-10" db="EMBL/GenBank/DDBJ databases">
        <title>Description of Candidatus Tenderia electrophaga gen. nov, sp. nov., an Uncultivated Electroautotroph from a Biocathode Enrichment.</title>
        <authorList>
            <person name="Eddie B.J."/>
            <person name="Malanoski A.P."/>
            <person name="Wang Z."/>
            <person name="Hall R.J."/>
            <person name="Oh S.D."/>
            <person name="Heiner C."/>
            <person name="Lin B."/>
            <person name="Strycharz-Glaven S.M."/>
        </authorList>
    </citation>
    <scope>NUCLEOTIDE SEQUENCE [LARGE SCALE GENOMIC DNA]</scope>
    <source>
        <strain evidence="7">NRL1</strain>
    </source>
</reference>
<dbReference type="GO" id="GO:0032259">
    <property type="term" value="P:methylation"/>
    <property type="evidence" value="ECO:0007669"/>
    <property type="project" value="UniProtKB-KW"/>
</dbReference>
<dbReference type="GO" id="GO:0005840">
    <property type="term" value="C:ribosome"/>
    <property type="evidence" value="ECO:0007669"/>
    <property type="project" value="UniProtKB-KW"/>
</dbReference>
<dbReference type="PANTHER" id="PTHR43648">
    <property type="entry name" value="ELECTRON TRANSFER FLAVOPROTEIN BETA SUBUNIT LYSINE METHYLTRANSFERASE"/>
    <property type="match status" value="1"/>
</dbReference>
<dbReference type="InterPro" id="IPR050078">
    <property type="entry name" value="Ribosomal_L11_MeTrfase_PrmA"/>
</dbReference>
<dbReference type="KEGG" id="tee:Tel_02610"/>
<dbReference type="Gene3D" id="3.40.50.150">
    <property type="entry name" value="Vaccinia Virus protein VP39"/>
    <property type="match status" value="1"/>
</dbReference>
<keyword evidence="7" id="KW-0689">Ribosomal protein</keyword>
<organism evidence="7 8">
    <name type="scientific">Candidatus Tenderia electrophaga</name>
    <dbReference type="NCBI Taxonomy" id="1748243"/>
    <lineage>
        <taxon>Bacteria</taxon>
        <taxon>Pseudomonadati</taxon>
        <taxon>Pseudomonadota</taxon>
        <taxon>Gammaproteobacteria</taxon>
        <taxon>Candidatus Tenderiales</taxon>
        <taxon>Candidatus Tenderiaceae</taxon>
        <taxon>Candidatus Tenderia</taxon>
    </lineage>
</organism>
<keyword evidence="3 6" id="KW-0489">Methyltransferase</keyword>
<dbReference type="InterPro" id="IPR029063">
    <property type="entry name" value="SAM-dependent_MTases_sf"/>
</dbReference>
<evidence type="ECO:0000256" key="4">
    <source>
        <dbReference type="ARBA" id="ARBA00022679"/>
    </source>
</evidence>
<evidence type="ECO:0000256" key="2">
    <source>
        <dbReference type="ARBA" id="ARBA00022490"/>
    </source>
</evidence>
<gene>
    <name evidence="6 7" type="primary">prmA</name>
    <name evidence="7" type="ORF">Tel_02610</name>
</gene>
<dbReference type="Pfam" id="PF06325">
    <property type="entry name" value="PrmA"/>
    <property type="match status" value="1"/>
</dbReference>
<proteinExistence type="inferred from homology"/>
<evidence type="ECO:0000313" key="7">
    <source>
        <dbReference type="EMBL" id="ALP52122.1"/>
    </source>
</evidence>
<keyword evidence="5 6" id="KW-0949">S-adenosyl-L-methionine</keyword>
<evidence type="ECO:0000256" key="5">
    <source>
        <dbReference type="ARBA" id="ARBA00022691"/>
    </source>
</evidence>
<protein>
    <recommendedName>
        <fullName evidence="6">Ribosomal protein L11 methyltransferase</fullName>
        <shortName evidence="6">L11 Mtase</shortName>
        <ecNumber evidence="6">2.1.1.-</ecNumber>
    </recommendedName>
</protein>
<dbReference type="AlphaFoldDB" id="A0A0S2TAE5"/>
<dbReference type="CDD" id="cd02440">
    <property type="entry name" value="AdoMet_MTases"/>
    <property type="match status" value="1"/>
</dbReference>
<feature type="binding site" evidence="6">
    <location>
        <position position="229"/>
    </location>
    <ligand>
        <name>S-adenosyl-L-methionine</name>
        <dbReference type="ChEBI" id="CHEBI:59789"/>
    </ligand>
</feature>
<dbReference type="HAMAP" id="MF_00735">
    <property type="entry name" value="Methyltr_PrmA"/>
    <property type="match status" value="1"/>
</dbReference>
<dbReference type="PANTHER" id="PTHR43648:SF1">
    <property type="entry name" value="ELECTRON TRANSFER FLAVOPROTEIN BETA SUBUNIT LYSINE METHYLTRANSFERASE"/>
    <property type="match status" value="1"/>
</dbReference>
<name>A0A0S2TAE5_9GAMM</name>
<comment type="function">
    <text evidence="6">Methylates ribosomal protein L11.</text>
</comment>
<comment type="similarity">
    <text evidence="1 6">Belongs to the methyltransferase superfamily. PrmA family.</text>
</comment>
<dbReference type="STRING" id="1748243.Tel_02610"/>
<dbReference type="EC" id="2.1.1.-" evidence="6"/>
<dbReference type="Proteomes" id="UP000055136">
    <property type="component" value="Chromosome"/>
</dbReference>
<dbReference type="GO" id="GO:0016279">
    <property type="term" value="F:protein-lysine N-methyltransferase activity"/>
    <property type="evidence" value="ECO:0007669"/>
    <property type="project" value="TreeGrafter"/>
</dbReference>
<evidence type="ECO:0000256" key="1">
    <source>
        <dbReference type="ARBA" id="ARBA00009741"/>
    </source>
</evidence>
<dbReference type="SUPFAM" id="SSF53335">
    <property type="entry name" value="S-adenosyl-L-methionine-dependent methyltransferases"/>
    <property type="match status" value="1"/>
</dbReference>
<keyword evidence="4 6" id="KW-0808">Transferase</keyword>
<keyword evidence="8" id="KW-1185">Reference proteome</keyword>
<feature type="binding site" evidence="6">
    <location>
        <position position="188"/>
    </location>
    <ligand>
        <name>S-adenosyl-L-methionine</name>
        <dbReference type="ChEBI" id="CHEBI:59789"/>
    </ligand>
</feature>
<dbReference type="GO" id="GO:0005829">
    <property type="term" value="C:cytosol"/>
    <property type="evidence" value="ECO:0007669"/>
    <property type="project" value="TreeGrafter"/>
</dbReference>
<evidence type="ECO:0000256" key="6">
    <source>
        <dbReference type="HAMAP-Rule" id="MF_00735"/>
    </source>
</evidence>
<dbReference type="PIRSF" id="PIRSF000401">
    <property type="entry name" value="RPL11_MTase"/>
    <property type="match status" value="1"/>
</dbReference>
<dbReference type="InterPro" id="IPR004498">
    <property type="entry name" value="Ribosomal_PrmA_MeTrfase"/>
</dbReference>
<comment type="catalytic activity">
    <reaction evidence="6">
        <text>L-lysyl-[protein] + 3 S-adenosyl-L-methionine = N(6),N(6),N(6)-trimethyl-L-lysyl-[protein] + 3 S-adenosyl-L-homocysteine + 3 H(+)</text>
        <dbReference type="Rhea" id="RHEA:54192"/>
        <dbReference type="Rhea" id="RHEA-COMP:9752"/>
        <dbReference type="Rhea" id="RHEA-COMP:13826"/>
        <dbReference type="ChEBI" id="CHEBI:15378"/>
        <dbReference type="ChEBI" id="CHEBI:29969"/>
        <dbReference type="ChEBI" id="CHEBI:57856"/>
        <dbReference type="ChEBI" id="CHEBI:59789"/>
        <dbReference type="ChEBI" id="CHEBI:61961"/>
    </reaction>
</comment>
<evidence type="ECO:0000256" key="3">
    <source>
        <dbReference type="ARBA" id="ARBA00022603"/>
    </source>
</evidence>
<accession>A0A0S2TAE5</accession>
<sequence>MPWLQLKFDSDPQRAEHISDLLSELGAAAVTFEDGADQALFEPDPGETKLWDRTRIVGLFDAADDMSAVIAALKSALGDAAPAEFQLNPVEEKDWERAWMKNFKPIRCGDTLWICPSWHTPEDPTAVNLMLDPGLAFGTGTHPTTALCLQWLDAHPPVDLECIDYGCGSGILAIAAALLGARHIAAVDHDPQAILATRDNAANNGVGAKISALLPRQFQDKPVDLVLANILANPLLELAPRFAELVKPGGRIVLSGILAAQAPQITERYSTWFDVDAPTQLEDWVRIDGRRR</sequence>